<dbReference type="InterPro" id="IPR050194">
    <property type="entry name" value="Glycosyltransferase_grp1"/>
</dbReference>
<dbReference type="PANTHER" id="PTHR45947:SF3">
    <property type="entry name" value="SULFOQUINOVOSYL TRANSFERASE SQD2"/>
    <property type="match status" value="1"/>
</dbReference>
<keyword evidence="2" id="KW-0808">Transferase</keyword>
<dbReference type="EMBL" id="CP095046">
    <property type="protein sequence ID" value="UOQ72660.1"/>
    <property type="molecule type" value="Genomic_DNA"/>
</dbReference>
<organism evidence="2 3">
    <name type="scientific">Hymenobacter cellulosilyticus</name>
    <dbReference type="NCBI Taxonomy" id="2932248"/>
    <lineage>
        <taxon>Bacteria</taxon>
        <taxon>Pseudomonadati</taxon>
        <taxon>Bacteroidota</taxon>
        <taxon>Cytophagia</taxon>
        <taxon>Cytophagales</taxon>
        <taxon>Hymenobacteraceae</taxon>
        <taxon>Hymenobacter</taxon>
    </lineage>
</organism>
<dbReference type="GO" id="GO:0016757">
    <property type="term" value="F:glycosyltransferase activity"/>
    <property type="evidence" value="ECO:0007669"/>
    <property type="project" value="UniProtKB-KW"/>
</dbReference>
<feature type="domain" description="Glycosyltransferase subfamily 4-like N-terminal" evidence="1">
    <location>
        <begin position="26"/>
        <end position="193"/>
    </location>
</feature>
<dbReference type="EC" id="2.4.-.-" evidence="2"/>
<evidence type="ECO:0000259" key="1">
    <source>
        <dbReference type="Pfam" id="PF13579"/>
    </source>
</evidence>
<dbReference type="Pfam" id="PF13692">
    <property type="entry name" value="Glyco_trans_1_4"/>
    <property type="match status" value="1"/>
</dbReference>
<dbReference type="Proteomes" id="UP000831796">
    <property type="component" value="Chromosome"/>
</dbReference>
<reference evidence="2" key="1">
    <citation type="submission" date="2022-04" db="EMBL/GenBank/DDBJ databases">
        <title>Hymenobacter sp. isolated from the air.</title>
        <authorList>
            <person name="Won M."/>
            <person name="Lee C.-M."/>
            <person name="Woen H.-Y."/>
            <person name="Kwon S.-W."/>
        </authorList>
    </citation>
    <scope>NUCLEOTIDE SEQUENCE</scope>
    <source>
        <strain evidence="2">5116S-3</strain>
    </source>
</reference>
<keyword evidence="3" id="KW-1185">Reference proteome</keyword>
<dbReference type="PANTHER" id="PTHR45947">
    <property type="entry name" value="SULFOQUINOVOSYL TRANSFERASE SQD2"/>
    <property type="match status" value="1"/>
</dbReference>
<evidence type="ECO:0000313" key="2">
    <source>
        <dbReference type="EMBL" id="UOQ72660.1"/>
    </source>
</evidence>
<dbReference type="SUPFAM" id="SSF53756">
    <property type="entry name" value="UDP-Glycosyltransferase/glycogen phosphorylase"/>
    <property type="match status" value="1"/>
</dbReference>
<evidence type="ECO:0000313" key="3">
    <source>
        <dbReference type="Proteomes" id="UP000831796"/>
    </source>
</evidence>
<gene>
    <name evidence="2" type="ORF">MUN79_01285</name>
</gene>
<dbReference type="Gene3D" id="3.40.50.2000">
    <property type="entry name" value="Glycogen Phosphorylase B"/>
    <property type="match status" value="2"/>
</dbReference>
<dbReference type="Pfam" id="PF13579">
    <property type="entry name" value="Glyco_trans_4_4"/>
    <property type="match status" value="1"/>
</dbReference>
<dbReference type="RefSeq" id="WP_244676018.1">
    <property type="nucleotide sequence ID" value="NZ_CP095046.1"/>
</dbReference>
<dbReference type="InterPro" id="IPR028098">
    <property type="entry name" value="Glyco_trans_4-like_N"/>
</dbReference>
<protein>
    <submittedName>
        <fullName evidence="2">Glycosyltransferase</fullName>
        <ecNumber evidence="2">2.4.-.-</ecNumber>
    </submittedName>
</protein>
<name>A0A8T9QA20_9BACT</name>
<dbReference type="KEGG" id="hcu:MUN79_01285"/>
<accession>A0A8T9QA20</accession>
<dbReference type="AlphaFoldDB" id="A0A8T9QA20"/>
<sequence length="398" mass="43598">MRILHLPKWYPHRYDDQDGDFVARHVAAIAPHAEAAVVFAAVARGPLPRLTVCEAELHGPMPTLRYYYRARPTGFGPLDKLAKLLLYFWCVSQGYRRIVQHWGAPPQLVHVHVLLRTGLLAWWLKLTRGIPYVVTEHWTLYLPERAAGISSLRRVLTRLVVRRAAALHTVSEGLRDAMHRLGFENPRTAVIANVVDTALFAPGTAQRVPGQLLHVSAFHDAVKNVSGVLRVLAQLRPQWPGLRLRVAGYGPDEAALRQLAQDLNLMADGTVVFLGKLAHEQVAREMQQAAALVSFSRAETFGCVLLEARATGCVVVGPATGGVPELFRPVGRFGLLVPPDDEAALTQALTAVLSGQAQFDPATLRADAQLRCGYAHVGQQFADLYARVVTDSGQTAPS</sequence>
<proteinExistence type="predicted"/>
<keyword evidence="2" id="KW-0328">Glycosyltransferase</keyword>